<proteinExistence type="predicted"/>
<dbReference type="RefSeq" id="WP_211936595.1">
    <property type="nucleotide sequence ID" value="NZ_CP073078.1"/>
</dbReference>
<dbReference type="EMBL" id="CP073078">
    <property type="protein sequence ID" value="QUD86543.1"/>
    <property type="molecule type" value="Genomic_DNA"/>
</dbReference>
<dbReference type="Pfam" id="PF09992">
    <property type="entry name" value="NAGPA"/>
    <property type="match status" value="1"/>
</dbReference>
<evidence type="ECO:0000259" key="2">
    <source>
        <dbReference type="Pfam" id="PF09992"/>
    </source>
</evidence>
<accession>A0A975FXB0</accession>
<dbReference type="Proteomes" id="UP000676409">
    <property type="component" value="Chromosome"/>
</dbReference>
<keyword evidence="3" id="KW-0326">Glycosidase</keyword>
<keyword evidence="3" id="KW-0378">Hydrolase</keyword>
<dbReference type="KEGG" id="caul:KCG34_15775"/>
<evidence type="ECO:0000313" key="4">
    <source>
        <dbReference type="Proteomes" id="UP000676409"/>
    </source>
</evidence>
<name>A0A975FXB0_9CAUL</name>
<dbReference type="GO" id="GO:0016798">
    <property type="term" value="F:hydrolase activity, acting on glycosyl bonds"/>
    <property type="evidence" value="ECO:0007669"/>
    <property type="project" value="UniProtKB-KW"/>
</dbReference>
<keyword evidence="4" id="KW-1185">Reference proteome</keyword>
<protein>
    <submittedName>
        <fullName evidence="3">Phosphodiester glycosidase family protein</fullName>
    </submittedName>
</protein>
<keyword evidence="1" id="KW-0732">Signal</keyword>
<feature type="domain" description="Phosphodiester glycosidase" evidence="2">
    <location>
        <begin position="85"/>
        <end position="231"/>
    </location>
</feature>
<evidence type="ECO:0000313" key="3">
    <source>
        <dbReference type="EMBL" id="QUD86543.1"/>
    </source>
</evidence>
<dbReference type="InterPro" id="IPR018711">
    <property type="entry name" value="NAGPA"/>
</dbReference>
<reference evidence="3" key="1">
    <citation type="submission" date="2021-04" db="EMBL/GenBank/DDBJ databases">
        <title>The complete genome sequence of Caulobacter sp. S6.</title>
        <authorList>
            <person name="Tang Y."/>
            <person name="Ouyang W."/>
            <person name="Liu Q."/>
            <person name="Huang B."/>
            <person name="Guo Z."/>
            <person name="Lei P."/>
        </authorList>
    </citation>
    <scope>NUCLEOTIDE SEQUENCE</scope>
    <source>
        <strain evidence="3">S6</strain>
    </source>
</reference>
<gene>
    <name evidence="3" type="ORF">KCG34_15775</name>
</gene>
<evidence type="ECO:0000256" key="1">
    <source>
        <dbReference type="SAM" id="SignalP"/>
    </source>
</evidence>
<organism evidence="3 4">
    <name type="scientific">Phenylobacterium montanum</name>
    <dbReference type="NCBI Taxonomy" id="2823693"/>
    <lineage>
        <taxon>Bacteria</taxon>
        <taxon>Pseudomonadati</taxon>
        <taxon>Pseudomonadota</taxon>
        <taxon>Alphaproteobacteria</taxon>
        <taxon>Caulobacterales</taxon>
        <taxon>Caulobacteraceae</taxon>
        <taxon>Phenylobacterium</taxon>
    </lineage>
</organism>
<feature type="signal peptide" evidence="1">
    <location>
        <begin position="1"/>
        <end position="27"/>
    </location>
</feature>
<sequence>MSAAFFRSIGGIALALVMAAISVAAHADPKGDSSACTSQLFEGDTFVVCRYRASTSDIRLVSRSMRPTAVDLPGLRTALGREASRVEFAMNGGMFDPNFDPLGLFIASGRAVRPINLGKGGGNFFMLPNGVFWVDARGAPHVSETHAFQTAVRHTVWATQSGPLLVQGGRLNPHVSDNGPSLAVRNGVGVKNGEALFAISNEPVSFGRFARFLRDDLGCPDVLYLDGAVSSLWSPDLGRIDANAELGVYVIVMRKR</sequence>
<dbReference type="AlphaFoldDB" id="A0A975FXB0"/>
<feature type="chain" id="PRO_5037906666" evidence="1">
    <location>
        <begin position="28"/>
        <end position="256"/>
    </location>
</feature>